<dbReference type="EMBL" id="CAJOBI010078523">
    <property type="protein sequence ID" value="CAF4487953.1"/>
    <property type="molecule type" value="Genomic_DNA"/>
</dbReference>
<evidence type="ECO:0000256" key="1">
    <source>
        <dbReference type="SAM" id="MobiDB-lite"/>
    </source>
</evidence>
<accession>A0A816WWG3</accession>
<organism evidence="2 4">
    <name type="scientific">Rotaria magnacalcarata</name>
    <dbReference type="NCBI Taxonomy" id="392030"/>
    <lineage>
        <taxon>Eukaryota</taxon>
        <taxon>Metazoa</taxon>
        <taxon>Spiralia</taxon>
        <taxon>Gnathifera</taxon>
        <taxon>Rotifera</taxon>
        <taxon>Eurotatoria</taxon>
        <taxon>Bdelloidea</taxon>
        <taxon>Philodinida</taxon>
        <taxon>Philodinidae</taxon>
        <taxon>Rotaria</taxon>
    </lineage>
</organism>
<feature type="region of interest" description="Disordered" evidence="1">
    <location>
        <begin position="59"/>
        <end position="80"/>
    </location>
</feature>
<dbReference type="EMBL" id="CAJNRE010015620">
    <property type="protein sequence ID" value="CAF2139412.1"/>
    <property type="molecule type" value="Genomic_DNA"/>
</dbReference>
<comment type="caution">
    <text evidence="2">The sequence shown here is derived from an EMBL/GenBank/DDBJ whole genome shotgun (WGS) entry which is preliminary data.</text>
</comment>
<feature type="non-terminal residue" evidence="2">
    <location>
        <position position="1"/>
    </location>
</feature>
<sequence length="80" mass="9118">FNDQAAVSSAIQNFGRLIDTSQEQQSLISVNQVAQFQQQQQPRVSTVLYPPYATTQYVTPPRNPSQWQAQSQNDQCKLFE</sequence>
<gene>
    <name evidence="2" type="ORF">MBJ925_LOCUS29230</name>
    <name evidence="3" type="ORF">SMN809_LOCUS34333</name>
</gene>
<reference evidence="2" key="1">
    <citation type="submission" date="2021-02" db="EMBL/GenBank/DDBJ databases">
        <authorList>
            <person name="Nowell W R."/>
        </authorList>
    </citation>
    <scope>NUCLEOTIDE SEQUENCE</scope>
</reference>
<protein>
    <submittedName>
        <fullName evidence="2">Uncharacterized protein</fullName>
    </submittedName>
</protein>
<dbReference type="Proteomes" id="UP000663824">
    <property type="component" value="Unassembled WGS sequence"/>
</dbReference>
<dbReference type="AlphaFoldDB" id="A0A816WWG3"/>
<dbReference type="Proteomes" id="UP000676336">
    <property type="component" value="Unassembled WGS sequence"/>
</dbReference>
<evidence type="ECO:0000313" key="3">
    <source>
        <dbReference type="EMBL" id="CAF4487953.1"/>
    </source>
</evidence>
<evidence type="ECO:0000313" key="4">
    <source>
        <dbReference type="Proteomes" id="UP000663824"/>
    </source>
</evidence>
<name>A0A816WWG3_9BILA</name>
<proteinExistence type="predicted"/>
<evidence type="ECO:0000313" key="2">
    <source>
        <dbReference type="EMBL" id="CAF2139412.1"/>
    </source>
</evidence>